<organism evidence="1 2">
    <name type="scientific">Melghirimyces algeriensis</name>
    <dbReference type="NCBI Taxonomy" id="910412"/>
    <lineage>
        <taxon>Bacteria</taxon>
        <taxon>Bacillati</taxon>
        <taxon>Bacillota</taxon>
        <taxon>Bacilli</taxon>
        <taxon>Bacillales</taxon>
        <taxon>Thermoactinomycetaceae</taxon>
        <taxon>Melghirimyces</taxon>
    </lineage>
</organism>
<dbReference type="EMBL" id="FXTI01000006">
    <property type="protein sequence ID" value="SMO69750.1"/>
    <property type="molecule type" value="Genomic_DNA"/>
</dbReference>
<sequence>MSAFSNLLARIGIGAAKVDTRLEKDHYHQGEMVRGEVEVVGGNTSQEIGDISLHLVVEYADKEETKRIRWDQTRLAQAFTIGEGERQQIPFTWKLPMDLPVSGSGFAIYLRTGLDIEHAIDPTDSDRIEVDFHPKAKAMMEALQGLGFRRVKQDLEEGWKYGESASYVVEYEFLPSGKYRSHFDELEIAFIGRGGDLEVAMIIDKKAKGLVGSISESLGMDDKLLHFKISEEEIENVSMLQYRIESRMEAYL</sequence>
<dbReference type="OrthoDB" id="2351239at2"/>
<dbReference type="Pfam" id="PF07070">
    <property type="entry name" value="Spo0M"/>
    <property type="match status" value="1"/>
</dbReference>
<name>A0A521DFN8_9BACL</name>
<reference evidence="1 2" key="1">
    <citation type="submission" date="2017-05" db="EMBL/GenBank/DDBJ databases">
        <authorList>
            <person name="Varghese N."/>
            <person name="Submissions S."/>
        </authorList>
    </citation>
    <scope>NUCLEOTIDE SEQUENCE [LARGE SCALE GENOMIC DNA]</scope>
    <source>
        <strain evidence="1 2">DSM 45474</strain>
    </source>
</reference>
<dbReference type="InterPro" id="IPR009776">
    <property type="entry name" value="Spore_0_M"/>
</dbReference>
<evidence type="ECO:0000313" key="1">
    <source>
        <dbReference type="EMBL" id="SMO69750.1"/>
    </source>
</evidence>
<dbReference type="PANTHER" id="PTHR40053">
    <property type="entry name" value="SPORULATION-CONTROL PROTEIN SPO0M"/>
    <property type="match status" value="1"/>
</dbReference>
<dbReference type="RefSeq" id="WP_142505605.1">
    <property type="nucleotide sequence ID" value="NZ_FXTI01000006.1"/>
</dbReference>
<proteinExistence type="predicted"/>
<gene>
    <name evidence="1" type="ORF">SAMN06264849_1066</name>
</gene>
<keyword evidence="2" id="KW-1185">Reference proteome</keyword>
<accession>A0A521DFN8</accession>
<protein>
    <submittedName>
        <fullName evidence="1">Sporulation-control protein</fullName>
    </submittedName>
</protein>
<dbReference type="AlphaFoldDB" id="A0A521DFN8"/>
<dbReference type="Proteomes" id="UP000315636">
    <property type="component" value="Unassembled WGS sequence"/>
</dbReference>
<evidence type="ECO:0000313" key="2">
    <source>
        <dbReference type="Proteomes" id="UP000315636"/>
    </source>
</evidence>
<dbReference type="PANTHER" id="PTHR40053:SF1">
    <property type="entry name" value="SPORULATION-CONTROL PROTEIN SPO0M"/>
    <property type="match status" value="1"/>
</dbReference>